<sequence length="69" mass="7851">MSINLSLLPSAEKNKIELDKQASYAVWQLKQAKAGPDLLISEAEKIRNQGERDFFEQAIQKYKRIMGVA</sequence>
<accession>A0A1E5E5G1</accession>
<organism evidence="1 2">
    <name type="scientific">Vibrio rumoiensis 1S-45</name>
    <dbReference type="NCBI Taxonomy" id="1188252"/>
    <lineage>
        <taxon>Bacteria</taxon>
        <taxon>Pseudomonadati</taxon>
        <taxon>Pseudomonadota</taxon>
        <taxon>Gammaproteobacteria</taxon>
        <taxon>Vibrionales</taxon>
        <taxon>Vibrionaceae</taxon>
        <taxon>Vibrio</taxon>
    </lineage>
</organism>
<dbReference type="Proteomes" id="UP000094070">
    <property type="component" value="Unassembled WGS sequence"/>
</dbReference>
<name>A0A1E5E5G1_9VIBR</name>
<dbReference type="AlphaFoldDB" id="A0A1E5E5G1"/>
<dbReference type="EMBL" id="AJYK02000024">
    <property type="protein sequence ID" value="OEF28156.1"/>
    <property type="molecule type" value="Genomic_DNA"/>
</dbReference>
<dbReference type="STRING" id="1188252.A1QC_05810"/>
<dbReference type="eggNOG" id="ENOG503333R">
    <property type="taxonomic scope" value="Bacteria"/>
</dbReference>
<evidence type="ECO:0000313" key="2">
    <source>
        <dbReference type="Proteomes" id="UP000094070"/>
    </source>
</evidence>
<evidence type="ECO:0000313" key="1">
    <source>
        <dbReference type="EMBL" id="OEF28156.1"/>
    </source>
</evidence>
<reference evidence="1 2" key="1">
    <citation type="journal article" date="2012" name="Science">
        <title>Ecological populations of bacteria act as socially cohesive units of antibiotic production and resistance.</title>
        <authorList>
            <person name="Cordero O.X."/>
            <person name="Wildschutte H."/>
            <person name="Kirkup B."/>
            <person name="Proehl S."/>
            <person name="Ngo L."/>
            <person name="Hussain F."/>
            <person name="Le Roux F."/>
            <person name="Mincer T."/>
            <person name="Polz M.F."/>
        </authorList>
    </citation>
    <scope>NUCLEOTIDE SEQUENCE [LARGE SCALE GENOMIC DNA]</scope>
    <source>
        <strain evidence="1 2">1S-45</strain>
    </source>
</reference>
<gene>
    <name evidence="1" type="ORF">A1QC_05810</name>
</gene>
<protein>
    <submittedName>
        <fullName evidence="1">Pyridoxamine 5-phosphate oxidase</fullName>
    </submittedName>
</protein>
<dbReference type="RefSeq" id="WP_017025487.1">
    <property type="nucleotide sequence ID" value="NZ_AJYK02000024.1"/>
</dbReference>
<dbReference type="OrthoDB" id="5918317at2"/>
<keyword evidence="2" id="KW-1185">Reference proteome</keyword>
<dbReference type="InterPro" id="IPR021700">
    <property type="entry name" value="DUF3283"/>
</dbReference>
<proteinExistence type="predicted"/>
<comment type="caution">
    <text evidence="1">The sequence shown here is derived from an EMBL/GenBank/DDBJ whole genome shotgun (WGS) entry which is preliminary data.</text>
</comment>
<dbReference type="Pfam" id="PF11686">
    <property type="entry name" value="DUF3283"/>
    <property type="match status" value="1"/>
</dbReference>